<reference evidence="2" key="2">
    <citation type="submission" date="2020-05" db="UniProtKB">
        <authorList>
            <consortium name="EnsemblMetazoa"/>
        </authorList>
    </citation>
    <scope>IDENTIFICATION</scope>
    <source>
        <strain evidence="2">A-37</strain>
    </source>
</reference>
<dbReference type="EMBL" id="AXCM01000144">
    <property type="status" value="NOT_ANNOTATED_CDS"/>
    <property type="molecule type" value="Genomic_DNA"/>
</dbReference>
<accession>A0A182M597</accession>
<sequence>MVSMRINVLLVLLVMYERNVNVATNSINSQILAAQVTTQGDAFIPIINLYRDTQNAATGMACRWYNMPPYANAIGTQVPSSVGFNQAGNGADLNYLTGLAAMLNRLYPESITGTSQTRPRVVVRVEEPATVRNRNLATGTVRPGANANRELDYYEPDAQYYYEEDGYAYDDYSDPDGYTDTVTYYDMSSANIRGASNVFQTWYGSNLNTPSIAGNTNACNVCATSSLLNLLMG</sequence>
<reference evidence="3" key="1">
    <citation type="submission" date="2013-09" db="EMBL/GenBank/DDBJ databases">
        <title>The Genome Sequence of Anopheles culicifacies species A.</title>
        <authorList>
            <consortium name="The Broad Institute Genomics Platform"/>
            <person name="Neafsey D.E."/>
            <person name="Besansky N."/>
            <person name="Howell P."/>
            <person name="Walton C."/>
            <person name="Young S.K."/>
            <person name="Zeng Q."/>
            <person name="Gargeya S."/>
            <person name="Fitzgerald M."/>
            <person name="Haas B."/>
            <person name="Abouelleil A."/>
            <person name="Allen A.W."/>
            <person name="Alvarado L."/>
            <person name="Arachchi H.M."/>
            <person name="Berlin A.M."/>
            <person name="Chapman S.B."/>
            <person name="Gainer-Dewar J."/>
            <person name="Goldberg J."/>
            <person name="Griggs A."/>
            <person name="Gujja S."/>
            <person name="Hansen M."/>
            <person name="Howarth C."/>
            <person name="Imamovic A."/>
            <person name="Ireland A."/>
            <person name="Larimer J."/>
            <person name="McCowan C."/>
            <person name="Murphy C."/>
            <person name="Pearson M."/>
            <person name="Poon T.W."/>
            <person name="Priest M."/>
            <person name="Roberts A."/>
            <person name="Saif S."/>
            <person name="Shea T."/>
            <person name="Sisk P."/>
            <person name="Sykes S."/>
            <person name="Wortman J."/>
            <person name="Nusbaum C."/>
            <person name="Birren B."/>
        </authorList>
    </citation>
    <scope>NUCLEOTIDE SEQUENCE [LARGE SCALE GENOMIC DNA]</scope>
    <source>
        <strain evidence="3">A-37</strain>
    </source>
</reference>
<evidence type="ECO:0000313" key="3">
    <source>
        <dbReference type="Proteomes" id="UP000075883"/>
    </source>
</evidence>
<name>A0A182M597_9DIPT</name>
<keyword evidence="1" id="KW-0732">Signal</keyword>
<dbReference type="Proteomes" id="UP000075883">
    <property type="component" value="Unassembled WGS sequence"/>
</dbReference>
<organism evidence="2 3">
    <name type="scientific">Anopheles culicifacies</name>
    <dbReference type="NCBI Taxonomy" id="139723"/>
    <lineage>
        <taxon>Eukaryota</taxon>
        <taxon>Metazoa</taxon>
        <taxon>Ecdysozoa</taxon>
        <taxon>Arthropoda</taxon>
        <taxon>Hexapoda</taxon>
        <taxon>Insecta</taxon>
        <taxon>Pterygota</taxon>
        <taxon>Neoptera</taxon>
        <taxon>Endopterygota</taxon>
        <taxon>Diptera</taxon>
        <taxon>Nematocera</taxon>
        <taxon>Culicoidea</taxon>
        <taxon>Culicidae</taxon>
        <taxon>Anophelinae</taxon>
        <taxon>Anopheles</taxon>
        <taxon>culicifacies species complex</taxon>
    </lineage>
</organism>
<dbReference type="EnsemblMetazoa" id="ACUA009804-RA">
    <property type="protein sequence ID" value="ACUA009804-PA"/>
    <property type="gene ID" value="ACUA009804"/>
</dbReference>
<feature type="signal peptide" evidence="1">
    <location>
        <begin position="1"/>
        <end position="22"/>
    </location>
</feature>
<keyword evidence="3" id="KW-1185">Reference proteome</keyword>
<evidence type="ECO:0000313" key="2">
    <source>
        <dbReference type="EnsemblMetazoa" id="ACUA009804-PA"/>
    </source>
</evidence>
<proteinExistence type="predicted"/>
<evidence type="ECO:0000256" key="1">
    <source>
        <dbReference type="SAM" id="SignalP"/>
    </source>
</evidence>
<feature type="chain" id="PRO_5008127862" evidence="1">
    <location>
        <begin position="23"/>
        <end position="233"/>
    </location>
</feature>
<dbReference type="VEuPathDB" id="VectorBase:ACUA009804"/>
<dbReference type="AlphaFoldDB" id="A0A182M597"/>
<protein>
    <submittedName>
        <fullName evidence="2">Uncharacterized protein</fullName>
    </submittedName>
</protein>